<dbReference type="EMBL" id="FMZX01000001">
    <property type="protein sequence ID" value="SDC46339.1"/>
    <property type="molecule type" value="Genomic_DNA"/>
</dbReference>
<reference evidence="2 3" key="1">
    <citation type="submission" date="2016-10" db="EMBL/GenBank/DDBJ databases">
        <authorList>
            <person name="de Groot N.N."/>
        </authorList>
    </citation>
    <scope>NUCLEOTIDE SEQUENCE [LARGE SCALE GENOMIC DNA]</scope>
    <source>
        <strain evidence="2 3">CPCC 100156</strain>
    </source>
</reference>
<dbReference type="GO" id="GO:0003824">
    <property type="term" value="F:catalytic activity"/>
    <property type="evidence" value="ECO:0007669"/>
    <property type="project" value="UniProtKB-ARBA"/>
</dbReference>
<dbReference type="PANTHER" id="PTHR42964">
    <property type="entry name" value="ENOYL-COA HYDRATASE"/>
    <property type="match status" value="1"/>
</dbReference>
<proteinExistence type="inferred from homology"/>
<dbReference type="Proteomes" id="UP000198925">
    <property type="component" value="Unassembled WGS sequence"/>
</dbReference>
<protein>
    <submittedName>
        <fullName evidence="2">Methylglutaconyl-CoA hydratase</fullName>
    </submittedName>
</protein>
<dbReference type="GO" id="GO:0008300">
    <property type="term" value="P:isoprenoid catabolic process"/>
    <property type="evidence" value="ECO:0007669"/>
    <property type="project" value="TreeGrafter"/>
</dbReference>
<dbReference type="STRING" id="938405.SAMN02927895_01701"/>
<evidence type="ECO:0000256" key="1">
    <source>
        <dbReference type="ARBA" id="ARBA00005254"/>
    </source>
</evidence>
<dbReference type="Pfam" id="PF00378">
    <property type="entry name" value="ECH_1"/>
    <property type="match status" value="1"/>
</dbReference>
<dbReference type="Gene3D" id="1.10.12.10">
    <property type="entry name" value="Lyase 2-enoyl-coa Hydratase, Chain A, domain 2"/>
    <property type="match status" value="1"/>
</dbReference>
<dbReference type="InterPro" id="IPR001753">
    <property type="entry name" value="Enoyl-CoA_hydra/iso"/>
</dbReference>
<dbReference type="SUPFAM" id="SSF52096">
    <property type="entry name" value="ClpP/crotonase"/>
    <property type="match status" value="1"/>
</dbReference>
<gene>
    <name evidence="2" type="ORF">SAMN04487779_1001999</name>
</gene>
<dbReference type="CDD" id="cd06558">
    <property type="entry name" value="crotonase-like"/>
    <property type="match status" value="1"/>
</dbReference>
<dbReference type="RefSeq" id="WP_176849375.1">
    <property type="nucleotide sequence ID" value="NZ_FMZX01000001.1"/>
</dbReference>
<evidence type="ECO:0000313" key="3">
    <source>
        <dbReference type="Proteomes" id="UP000198925"/>
    </source>
</evidence>
<keyword evidence="3" id="KW-1185">Reference proteome</keyword>
<dbReference type="InterPro" id="IPR051683">
    <property type="entry name" value="Enoyl-CoA_Hydratase/Isomerase"/>
</dbReference>
<dbReference type="AlphaFoldDB" id="A0A1G6LT05"/>
<accession>A0A1G6LT05</accession>
<sequence length="270" mass="28305">MEESPVLLSRDARGVVTATLNRPQRGNAYNAALLAALTGALEALAEDAGVRALVLRGAGRHFAAGADIHWLAEVSDYAPEAAFEASLATTRAMQLLNEFPRPTLALVQGAAFGGGCGLVCCVDVALATPAAVFGLTEVRVGVSPTPISAQMVQAMGLRQARRYAVTGERFDAVEALRIGLVHEVVPEAEVEARLEAILGEVLLAAPGAAAVTKASLLGVNRMTLDARQMALLAHEGWVQRASAEGREGLAAFRERRRPSWAPDEAGSYTG</sequence>
<dbReference type="InterPro" id="IPR029045">
    <property type="entry name" value="ClpP/crotonase-like_dom_sf"/>
</dbReference>
<dbReference type="InterPro" id="IPR014748">
    <property type="entry name" value="Enoyl-CoA_hydra_C"/>
</dbReference>
<name>A0A1G6LT05_9PROT</name>
<dbReference type="Gene3D" id="3.90.226.10">
    <property type="entry name" value="2-enoyl-CoA Hydratase, Chain A, domain 1"/>
    <property type="match status" value="1"/>
</dbReference>
<comment type="similarity">
    <text evidence="1">Belongs to the enoyl-CoA hydratase/isomerase family.</text>
</comment>
<dbReference type="PANTHER" id="PTHR42964:SF1">
    <property type="entry name" value="POLYKETIDE BIOSYNTHESIS ENOYL-COA HYDRATASE PKSH-RELATED"/>
    <property type="match status" value="1"/>
</dbReference>
<evidence type="ECO:0000313" key="2">
    <source>
        <dbReference type="EMBL" id="SDC46339.1"/>
    </source>
</evidence>
<organism evidence="2 3">
    <name type="scientific">Belnapia rosea</name>
    <dbReference type="NCBI Taxonomy" id="938405"/>
    <lineage>
        <taxon>Bacteria</taxon>
        <taxon>Pseudomonadati</taxon>
        <taxon>Pseudomonadota</taxon>
        <taxon>Alphaproteobacteria</taxon>
        <taxon>Acetobacterales</taxon>
        <taxon>Roseomonadaceae</taxon>
        <taxon>Belnapia</taxon>
    </lineage>
</organism>